<evidence type="ECO:0000313" key="7">
    <source>
        <dbReference type="RefSeq" id="XP_013382176.1"/>
    </source>
</evidence>
<evidence type="ECO:0000313" key="8">
    <source>
        <dbReference type="RefSeq" id="XP_013382177.1"/>
    </source>
</evidence>
<feature type="compositionally biased region" description="Acidic residues" evidence="3">
    <location>
        <begin position="299"/>
        <end position="344"/>
    </location>
</feature>
<keyword evidence="6 7" id="KW-0687">Ribonucleoprotein</keyword>
<evidence type="ECO:0000256" key="2">
    <source>
        <dbReference type="PROSITE-ProRule" id="PRU00176"/>
    </source>
</evidence>
<evidence type="ECO:0000256" key="3">
    <source>
        <dbReference type="SAM" id="MobiDB-lite"/>
    </source>
</evidence>
<proteinExistence type="predicted"/>
<name>A0A1S3H9N0_LINAN</name>
<feature type="compositionally biased region" description="Polar residues" evidence="3">
    <location>
        <begin position="276"/>
        <end position="285"/>
    </location>
</feature>
<evidence type="ECO:0000313" key="5">
    <source>
        <dbReference type="Proteomes" id="UP000085678"/>
    </source>
</evidence>
<dbReference type="Proteomes" id="UP000085678">
    <property type="component" value="Unplaced"/>
</dbReference>
<reference evidence="6 7" key="1">
    <citation type="submission" date="2025-04" db="UniProtKB">
        <authorList>
            <consortium name="RefSeq"/>
        </authorList>
    </citation>
    <scope>IDENTIFICATION</scope>
    <source>
        <tissue evidence="6 7">Gonads</tissue>
    </source>
</reference>
<dbReference type="Gene3D" id="3.30.70.330">
    <property type="match status" value="1"/>
</dbReference>
<dbReference type="InterPro" id="IPR000504">
    <property type="entry name" value="RRM_dom"/>
</dbReference>
<dbReference type="InterPro" id="IPR012677">
    <property type="entry name" value="Nucleotide-bd_a/b_plait_sf"/>
</dbReference>
<dbReference type="GO" id="GO:1990904">
    <property type="term" value="C:ribonucleoprotein complex"/>
    <property type="evidence" value="ECO:0007669"/>
    <property type="project" value="UniProtKB-KW"/>
</dbReference>
<organism evidence="5 7">
    <name type="scientific">Lingula anatina</name>
    <name type="common">Brachiopod</name>
    <name type="synonym">Lingula unguis</name>
    <dbReference type="NCBI Taxonomy" id="7574"/>
    <lineage>
        <taxon>Eukaryota</taxon>
        <taxon>Metazoa</taxon>
        <taxon>Spiralia</taxon>
        <taxon>Lophotrochozoa</taxon>
        <taxon>Brachiopoda</taxon>
        <taxon>Linguliformea</taxon>
        <taxon>Lingulata</taxon>
        <taxon>Lingulida</taxon>
        <taxon>Linguloidea</taxon>
        <taxon>Lingulidae</taxon>
        <taxon>Lingula</taxon>
    </lineage>
</organism>
<dbReference type="RefSeq" id="XP_013382176.1">
    <property type="nucleotide sequence ID" value="XM_013526722.1"/>
</dbReference>
<dbReference type="SMART" id="SM00360">
    <property type="entry name" value="RRM"/>
    <property type="match status" value="1"/>
</dbReference>
<dbReference type="OrthoDB" id="6730379at2759"/>
<dbReference type="SUPFAM" id="SSF54928">
    <property type="entry name" value="RNA-binding domain, RBD"/>
    <property type="match status" value="1"/>
</dbReference>
<dbReference type="RefSeq" id="XP_013382175.1">
    <property type="nucleotide sequence ID" value="XM_013526721.1"/>
</dbReference>
<keyword evidence="5" id="KW-1185">Reference proteome</keyword>
<protein>
    <submittedName>
        <fullName evidence="6">Heterogeneous nuclear ribonucleoprotein C isoform X1</fullName>
    </submittedName>
    <submittedName>
        <fullName evidence="7">Heterogeneous nuclear ribonucleoprotein C isoform X2</fullName>
    </submittedName>
    <submittedName>
        <fullName evidence="8">Heterogeneous nuclear ribonucleoprotein C isoform X3</fullName>
    </submittedName>
</protein>
<feature type="compositionally biased region" description="Basic and acidic residues" evidence="3">
    <location>
        <begin position="286"/>
        <end position="298"/>
    </location>
</feature>
<feature type="region of interest" description="Disordered" evidence="3">
    <location>
        <begin position="92"/>
        <end position="151"/>
    </location>
</feature>
<feature type="domain" description="RRM" evidence="4">
    <location>
        <begin position="20"/>
        <end position="91"/>
    </location>
</feature>
<feature type="compositionally biased region" description="Basic residues" evidence="3">
    <location>
        <begin position="94"/>
        <end position="103"/>
    </location>
</feature>
<evidence type="ECO:0000259" key="4">
    <source>
        <dbReference type="PROSITE" id="PS50102"/>
    </source>
</evidence>
<dbReference type="GO" id="GO:0003723">
    <property type="term" value="F:RNA binding"/>
    <property type="evidence" value="ECO:0007669"/>
    <property type="project" value="UniProtKB-UniRule"/>
</dbReference>
<dbReference type="OMA" id="EMCDTMV"/>
<feature type="region of interest" description="Disordered" evidence="3">
    <location>
        <begin position="266"/>
        <end position="344"/>
    </location>
</feature>
<keyword evidence="1 2" id="KW-0694">RNA-binding</keyword>
<dbReference type="InterPro" id="IPR013087">
    <property type="entry name" value="Znf_C2H2_type"/>
</dbReference>
<dbReference type="GeneID" id="106152971"/>
<dbReference type="PROSITE" id="PS00028">
    <property type="entry name" value="ZINC_FINGER_C2H2_1"/>
    <property type="match status" value="1"/>
</dbReference>
<evidence type="ECO:0000256" key="1">
    <source>
        <dbReference type="ARBA" id="ARBA00022884"/>
    </source>
</evidence>
<dbReference type="PANTHER" id="PTHR13968">
    <property type="entry name" value="HETEROGENEOUS NUCLEAR RIBONUCLEOPROTEIN"/>
    <property type="match status" value="1"/>
</dbReference>
<evidence type="ECO:0000313" key="6">
    <source>
        <dbReference type="RefSeq" id="XP_013382175.1"/>
    </source>
</evidence>
<dbReference type="FunFam" id="3.30.70.330:FF:000431">
    <property type="entry name" value="Heterogeneous nuclear ribonucleoprotein C"/>
    <property type="match status" value="1"/>
</dbReference>
<dbReference type="GO" id="GO:0005634">
    <property type="term" value="C:nucleus"/>
    <property type="evidence" value="ECO:0007669"/>
    <property type="project" value="TreeGrafter"/>
</dbReference>
<accession>A0A1S3H9N0</accession>
<dbReference type="InterPro" id="IPR051186">
    <property type="entry name" value="RRM_HNRPC/RALY_subfam"/>
</dbReference>
<gene>
    <name evidence="6 7 8" type="primary">LOC106152971</name>
</gene>
<dbReference type="STRING" id="7574.A0A1S3H9N0"/>
<feature type="region of interest" description="Disordered" evidence="3">
    <location>
        <begin position="161"/>
        <end position="180"/>
    </location>
</feature>
<dbReference type="PROSITE" id="PS50102">
    <property type="entry name" value="RRM"/>
    <property type="match status" value="1"/>
</dbReference>
<dbReference type="PANTHER" id="PTHR13968:SF26">
    <property type="entry name" value="RRM DOMAIN-CONTAINING PROTEIN"/>
    <property type="match status" value="1"/>
</dbReference>
<feature type="compositionally biased region" description="Gly residues" evidence="3">
    <location>
        <begin position="114"/>
        <end position="135"/>
    </location>
</feature>
<dbReference type="Pfam" id="PF00076">
    <property type="entry name" value="RRM_1"/>
    <property type="match status" value="1"/>
</dbReference>
<dbReference type="AlphaFoldDB" id="A0A1S3H9N0"/>
<dbReference type="RefSeq" id="XP_013382177.1">
    <property type="nucleotide sequence ID" value="XM_013526723.1"/>
</dbReference>
<dbReference type="KEGG" id="lak:106152971"/>
<dbReference type="InterPro" id="IPR035979">
    <property type="entry name" value="RBD_domain_sf"/>
</dbReference>
<sequence length="344" mass="37598">MNTAKISNVTNSSDPRWVNCRVFVGNLNTFQVKKEDVENIFACYGPVAGISMHKGYAFVQYYNEFDARNSVHGEDGMVYAGQTLDINLVSEPKQHKRGAKRPHNAGPSGNNWSQGGGQGGPGRGPMGGGGGGGGPPMKKQRPGMAHPMGSINKRNLVSLVSNIPKGRGGKPASTQPKGPVQKYDSPDILICGNCKWIFTDFEELALHKRRTCQLKFLCKCKRPDGEPAVVSCATCKKVFPTSWELCNHCQTEHNMSIFVPPIQEQSAIKKAAEADTNGTETTEAGNSKEKEESRKEGEDVAEEDTNGEEAAEEEEEEEEEIDEDAMLQEDEEATGDQDEEKNDE</sequence>